<dbReference type="InterPro" id="IPR012677">
    <property type="entry name" value="Nucleotide-bd_a/b_plait_sf"/>
</dbReference>
<name>A0A168KYW7_ABSGL</name>
<dbReference type="Gene3D" id="3.30.70.330">
    <property type="match status" value="1"/>
</dbReference>
<evidence type="ECO:0000256" key="6">
    <source>
        <dbReference type="ARBA" id="ARBA00022884"/>
    </source>
</evidence>
<dbReference type="InParanoid" id="A0A168KYW7"/>
<dbReference type="PROSITE" id="PS50800">
    <property type="entry name" value="SAP"/>
    <property type="match status" value="1"/>
</dbReference>
<keyword evidence="8" id="KW-0687">Ribonucleoprotein</keyword>
<reference evidence="11" key="1">
    <citation type="submission" date="2016-04" db="EMBL/GenBank/DDBJ databases">
        <authorList>
            <person name="Evans L.H."/>
            <person name="Alamgir A."/>
            <person name="Owens N."/>
            <person name="Weber N.D."/>
            <person name="Virtaneva K."/>
            <person name="Barbian K."/>
            <person name="Babar A."/>
            <person name="Rosenke K."/>
        </authorList>
    </citation>
    <scope>NUCLEOTIDE SEQUENCE [LARGE SCALE GENOMIC DNA]</scope>
    <source>
        <strain evidence="11">CBS 101.48</strain>
    </source>
</reference>
<evidence type="ECO:0000256" key="4">
    <source>
        <dbReference type="ARBA" id="ARBA00022771"/>
    </source>
</evidence>
<feature type="compositionally biased region" description="Low complexity" evidence="9">
    <location>
        <begin position="103"/>
        <end position="118"/>
    </location>
</feature>
<dbReference type="Pfam" id="PF02037">
    <property type="entry name" value="SAP"/>
    <property type="match status" value="1"/>
</dbReference>
<dbReference type="InterPro" id="IPR011331">
    <property type="entry name" value="Ribosomal_eL37/eL43"/>
</dbReference>
<dbReference type="PANTHER" id="PTHR10768:SF0">
    <property type="entry name" value="RIBOSOMAL PROTEIN L37"/>
    <property type="match status" value="1"/>
</dbReference>
<accession>A0A168KYW7</accession>
<dbReference type="GO" id="GO:0008270">
    <property type="term" value="F:zinc ion binding"/>
    <property type="evidence" value="ECO:0007669"/>
    <property type="project" value="UniProtKB-KW"/>
</dbReference>
<sequence>MAESLDLKSLRVVDLKEELGKRNLSKNGKKDELLARLTEALAQEEAAAAPAVEEVPTAPAPTTAEEVTAPAPAAPAPTAPAPTAADAANEDEVMKTSVDNKVTTTKDAPADSATATTTNKPLPVESAKTAPPPTSAPLESATTIEGDSVNVSEDSASSKDQTTVDEGNVKSKAPLKRKHEEDSDLQQDKRSKPAEVESTPKVTTDDKATATGTGTTATSGTKPGDASSTTPDTNSTEQLAICIKGFVRPLITRNLHQFVNDFGNIKRFWIDPIKTHCYVIYETLEQANTAFEKIDGAVYPPSTGKNVSVIRLTSTQAAKLMDREQEVAEKHGRVNWEKLLERVLNNEDIDDSLSTEQGAKGSSPSTNVKHGYSAIMDGWMDGWMDDWMDGSAEDDEPVELIDNATMTTVYSAQFYNTLRIHPAKPFLRTLYIIYHPRTSSFGKRHTKSHTLCRRCGDRSYHKQKKTCAQCGYPAAKIRSFNWSEKGKRRKTTGTGRMRYLKVVHRRFKNGFREGTQAKKQESS</sequence>
<keyword evidence="4" id="KW-0863">Zinc-finger</keyword>
<keyword evidence="3" id="KW-0699">rRNA-binding</keyword>
<feature type="compositionally biased region" description="Low complexity" evidence="9">
    <location>
        <begin position="44"/>
        <end position="71"/>
    </location>
</feature>
<evidence type="ECO:0000256" key="1">
    <source>
        <dbReference type="ARBA" id="ARBA00009805"/>
    </source>
</evidence>
<dbReference type="OMA" id="AMAMDSI"/>
<keyword evidence="6" id="KW-0694">RNA-binding</keyword>
<feature type="compositionally biased region" description="Low complexity" evidence="9">
    <location>
        <begin position="209"/>
        <end position="224"/>
    </location>
</feature>
<evidence type="ECO:0000313" key="12">
    <source>
        <dbReference type="Proteomes" id="UP000078561"/>
    </source>
</evidence>
<dbReference type="SMART" id="SM00513">
    <property type="entry name" value="SAP"/>
    <property type="match status" value="1"/>
</dbReference>
<dbReference type="InterPro" id="IPR003034">
    <property type="entry name" value="SAP_dom"/>
</dbReference>
<dbReference type="InterPro" id="IPR035979">
    <property type="entry name" value="RBD_domain_sf"/>
</dbReference>
<evidence type="ECO:0000256" key="9">
    <source>
        <dbReference type="SAM" id="MobiDB-lite"/>
    </source>
</evidence>
<keyword evidence="12" id="KW-1185">Reference proteome</keyword>
<proteinExistence type="inferred from homology"/>
<feature type="region of interest" description="Disordered" evidence="9">
    <location>
        <begin position="44"/>
        <end position="234"/>
    </location>
</feature>
<keyword evidence="7" id="KW-0689">Ribosomal protein</keyword>
<dbReference type="Pfam" id="PF01907">
    <property type="entry name" value="Ribosomal_L37e"/>
    <property type="match status" value="1"/>
</dbReference>
<dbReference type="InterPro" id="IPR036361">
    <property type="entry name" value="SAP_dom_sf"/>
</dbReference>
<dbReference type="GO" id="GO:0006412">
    <property type="term" value="P:translation"/>
    <property type="evidence" value="ECO:0007669"/>
    <property type="project" value="InterPro"/>
</dbReference>
<dbReference type="Gene3D" id="2.20.25.30">
    <property type="match status" value="1"/>
</dbReference>
<feature type="compositionally biased region" description="Polar residues" evidence="9">
    <location>
        <begin position="140"/>
        <end position="165"/>
    </location>
</feature>
<dbReference type="GO" id="GO:0019843">
    <property type="term" value="F:rRNA binding"/>
    <property type="evidence" value="ECO:0007669"/>
    <property type="project" value="UniProtKB-KW"/>
</dbReference>
<dbReference type="Gene3D" id="1.10.720.30">
    <property type="entry name" value="SAP domain"/>
    <property type="match status" value="1"/>
</dbReference>
<protein>
    <recommendedName>
        <fullName evidence="10">SAP domain-containing protein</fullName>
    </recommendedName>
</protein>
<evidence type="ECO:0000256" key="7">
    <source>
        <dbReference type="ARBA" id="ARBA00022980"/>
    </source>
</evidence>
<dbReference type="FunFam" id="2.20.25.30:FF:000001">
    <property type="entry name" value="Ribosomal protein L37"/>
    <property type="match status" value="1"/>
</dbReference>
<dbReference type="AlphaFoldDB" id="A0A168KYW7"/>
<evidence type="ECO:0000256" key="2">
    <source>
        <dbReference type="ARBA" id="ARBA00022723"/>
    </source>
</evidence>
<dbReference type="STRING" id="4829.A0A168KYW7"/>
<dbReference type="PANTHER" id="PTHR10768">
    <property type="entry name" value="60S RIBOSOMAL PROTEIN L37"/>
    <property type="match status" value="1"/>
</dbReference>
<dbReference type="InterPro" id="IPR034257">
    <property type="entry name" value="Acinus_RRM"/>
</dbReference>
<dbReference type="EMBL" id="LT550481">
    <property type="protein sequence ID" value="SAL95711.1"/>
    <property type="molecule type" value="Genomic_DNA"/>
</dbReference>
<evidence type="ECO:0000256" key="8">
    <source>
        <dbReference type="ARBA" id="ARBA00023274"/>
    </source>
</evidence>
<dbReference type="SUPFAM" id="SSF57829">
    <property type="entry name" value="Zn-binding ribosomal proteins"/>
    <property type="match status" value="1"/>
</dbReference>
<feature type="domain" description="SAP" evidence="10">
    <location>
        <begin position="7"/>
        <end position="41"/>
    </location>
</feature>
<dbReference type="InterPro" id="IPR001569">
    <property type="entry name" value="Ribosomal_eL37"/>
</dbReference>
<evidence type="ECO:0000313" key="11">
    <source>
        <dbReference type="EMBL" id="SAL95711.1"/>
    </source>
</evidence>
<dbReference type="SUPFAM" id="SSF68906">
    <property type="entry name" value="SAP domain"/>
    <property type="match status" value="1"/>
</dbReference>
<evidence type="ECO:0000256" key="3">
    <source>
        <dbReference type="ARBA" id="ARBA00022730"/>
    </source>
</evidence>
<dbReference type="GO" id="GO:0022625">
    <property type="term" value="C:cytosolic large ribosomal subunit"/>
    <property type="evidence" value="ECO:0007669"/>
    <property type="project" value="TreeGrafter"/>
</dbReference>
<dbReference type="GO" id="GO:0003735">
    <property type="term" value="F:structural constituent of ribosome"/>
    <property type="evidence" value="ECO:0007669"/>
    <property type="project" value="InterPro"/>
</dbReference>
<evidence type="ECO:0000259" key="10">
    <source>
        <dbReference type="PROSITE" id="PS50800"/>
    </source>
</evidence>
<gene>
    <name evidence="11" type="primary">ABSGL_01052.1 scaffold 1223</name>
</gene>
<dbReference type="InterPro" id="IPR011332">
    <property type="entry name" value="Ribosomal_zn-bd"/>
</dbReference>
<dbReference type="SUPFAM" id="SSF54928">
    <property type="entry name" value="RNA-binding domain, RBD"/>
    <property type="match status" value="1"/>
</dbReference>
<organism evidence="11">
    <name type="scientific">Absidia glauca</name>
    <name type="common">Pin mould</name>
    <dbReference type="NCBI Taxonomy" id="4829"/>
    <lineage>
        <taxon>Eukaryota</taxon>
        <taxon>Fungi</taxon>
        <taxon>Fungi incertae sedis</taxon>
        <taxon>Mucoromycota</taxon>
        <taxon>Mucoromycotina</taxon>
        <taxon>Mucoromycetes</taxon>
        <taxon>Mucorales</taxon>
        <taxon>Cunninghamellaceae</taxon>
        <taxon>Absidia</taxon>
    </lineage>
</organism>
<dbReference type="OrthoDB" id="5348404at2759"/>
<feature type="compositionally biased region" description="Basic and acidic residues" evidence="9">
    <location>
        <begin position="178"/>
        <end position="195"/>
    </location>
</feature>
<keyword evidence="5" id="KW-0862">Zinc</keyword>
<comment type="similarity">
    <text evidence="1">Belongs to the eukaryotic ribosomal protein eL37 family.</text>
</comment>
<keyword evidence="2" id="KW-0479">Metal-binding</keyword>
<dbReference type="CDD" id="cd12432">
    <property type="entry name" value="RRM_ACINU"/>
    <property type="match status" value="1"/>
</dbReference>
<dbReference type="Proteomes" id="UP000078561">
    <property type="component" value="Unassembled WGS sequence"/>
</dbReference>
<evidence type="ECO:0000256" key="5">
    <source>
        <dbReference type="ARBA" id="ARBA00022833"/>
    </source>
</evidence>